<dbReference type="PANTHER" id="PTHR13073:SF0">
    <property type="entry name" value="BIOGENESIS OF LYSOSOME-RELATED ORGANELLES COMPLEX 1 SUBUNIT 1"/>
    <property type="match status" value="1"/>
</dbReference>
<dbReference type="PANTHER" id="PTHR13073">
    <property type="entry name" value="BLOC-1 COMPLEX SUBUNIT 1"/>
    <property type="match status" value="1"/>
</dbReference>
<dbReference type="KEGG" id="bbel:109478756"/>
<evidence type="ECO:0000256" key="5">
    <source>
        <dbReference type="SAM" id="MobiDB-lite"/>
    </source>
</evidence>
<evidence type="ECO:0000256" key="1">
    <source>
        <dbReference type="ARBA" id="ARBA00007133"/>
    </source>
</evidence>
<comment type="similarity">
    <text evidence="1">Belongs to the BLOC1S1 family.</text>
</comment>
<dbReference type="RefSeq" id="XP_019636058.1">
    <property type="nucleotide sequence ID" value="XM_019780499.1"/>
</dbReference>
<dbReference type="Pfam" id="PF06320">
    <property type="entry name" value="GCN5L1"/>
    <property type="match status" value="1"/>
</dbReference>
<evidence type="ECO:0000313" key="10">
    <source>
        <dbReference type="RefSeq" id="XP_019636060.1"/>
    </source>
</evidence>
<dbReference type="RefSeq" id="XP_019636060.1">
    <property type="nucleotide sequence ID" value="XM_019780501.1"/>
</dbReference>
<evidence type="ECO:0000313" key="9">
    <source>
        <dbReference type="RefSeq" id="XP_019636059.1"/>
    </source>
</evidence>
<keyword evidence="6" id="KW-1185">Reference proteome</keyword>
<proteinExistence type="inferred from homology"/>
<gene>
    <name evidence="7 8 9 10" type="primary">LOC109478756</name>
</gene>
<dbReference type="RefSeq" id="XP_019636059.1">
    <property type="nucleotide sequence ID" value="XM_019780500.1"/>
</dbReference>
<organism evidence="6 8">
    <name type="scientific">Branchiostoma belcheri</name>
    <name type="common">Amphioxus</name>
    <dbReference type="NCBI Taxonomy" id="7741"/>
    <lineage>
        <taxon>Eukaryota</taxon>
        <taxon>Metazoa</taxon>
        <taxon>Chordata</taxon>
        <taxon>Cephalochordata</taxon>
        <taxon>Leptocardii</taxon>
        <taxon>Amphioxiformes</taxon>
        <taxon>Branchiostomatidae</taxon>
        <taxon>Branchiostoma</taxon>
    </lineage>
</organism>
<dbReference type="GO" id="GO:0016197">
    <property type="term" value="P:endosomal transport"/>
    <property type="evidence" value="ECO:0007669"/>
    <property type="project" value="TreeGrafter"/>
</dbReference>
<dbReference type="Proteomes" id="UP000515135">
    <property type="component" value="Unplaced"/>
</dbReference>
<feature type="region of interest" description="Disordered" evidence="5">
    <location>
        <begin position="1"/>
        <end position="26"/>
    </location>
</feature>
<sequence length="126" mass="14131">MLSALLKEHQARQQQHRELQEKRRKDTIAAATAVTQALGENLNSGVSQAYVNQKKLDAEAKQLQTQAATYAKKTLQWLAVVEGFNQALKEIGDVENWARSIESDMRIISTALEYVYKDEASKPPGM</sequence>
<evidence type="ECO:0000313" key="6">
    <source>
        <dbReference type="Proteomes" id="UP000515135"/>
    </source>
</evidence>
<protein>
    <recommendedName>
        <fullName evidence="2">Biogenesis of lysosome-related organelles complex 1 subunit 1</fullName>
    </recommendedName>
    <alternativeName>
        <fullName evidence="4">Protein acetyltransferase BLOC1S1</fullName>
    </alternativeName>
</protein>
<evidence type="ECO:0000256" key="4">
    <source>
        <dbReference type="ARBA" id="ARBA00050048"/>
    </source>
</evidence>
<accession>A0A6P4ZH26</accession>
<name>A0A6P4ZH26_BRABE</name>
<evidence type="ECO:0000313" key="8">
    <source>
        <dbReference type="RefSeq" id="XP_019636058.1"/>
    </source>
</evidence>
<dbReference type="OrthoDB" id="20018at2759"/>
<dbReference type="AlphaFoldDB" id="A0A6P4ZH26"/>
<dbReference type="InterPro" id="IPR009395">
    <property type="entry name" value="BLOC1S1"/>
</dbReference>
<reference evidence="7 8" key="1">
    <citation type="submission" date="2025-04" db="UniProtKB">
        <authorList>
            <consortium name="RefSeq"/>
        </authorList>
    </citation>
    <scope>IDENTIFICATION</scope>
    <source>
        <tissue evidence="7 8">Gonad</tissue>
    </source>
</reference>
<dbReference type="GO" id="GO:0031083">
    <property type="term" value="C:BLOC-1 complex"/>
    <property type="evidence" value="ECO:0007669"/>
    <property type="project" value="InterPro"/>
</dbReference>
<dbReference type="GeneID" id="109478756"/>
<evidence type="ECO:0000256" key="2">
    <source>
        <dbReference type="ARBA" id="ARBA00019577"/>
    </source>
</evidence>
<evidence type="ECO:0000256" key="3">
    <source>
        <dbReference type="ARBA" id="ARBA00047787"/>
    </source>
</evidence>
<comment type="catalytic activity">
    <reaction evidence="3">
        <text>L-lysyl-[protein] + acetyl-CoA = N(6)-acetyl-L-lysyl-[protein] + CoA + H(+)</text>
        <dbReference type="Rhea" id="RHEA:45948"/>
        <dbReference type="Rhea" id="RHEA-COMP:9752"/>
        <dbReference type="Rhea" id="RHEA-COMP:10731"/>
        <dbReference type="ChEBI" id="CHEBI:15378"/>
        <dbReference type="ChEBI" id="CHEBI:29969"/>
        <dbReference type="ChEBI" id="CHEBI:57287"/>
        <dbReference type="ChEBI" id="CHEBI:57288"/>
        <dbReference type="ChEBI" id="CHEBI:61930"/>
    </reaction>
    <physiologicalReaction direction="left-to-right" evidence="3">
        <dbReference type="Rhea" id="RHEA:45949"/>
    </physiologicalReaction>
</comment>
<evidence type="ECO:0000313" key="7">
    <source>
        <dbReference type="RefSeq" id="XP_019636057.1"/>
    </source>
</evidence>
<dbReference type="RefSeq" id="XP_019636057.1">
    <property type="nucleotide sequence ID" value="XM_019780498.1"/>
</dbReference>